<dbReference type="InterPro" id="IPR013320">
    <property type="entry name" value="ConA-like_dom_sf"/>
</dbReference>
<evidence type="ECO:0000313" key="2">
    <source>
        <dbReference type="Proteomes" id="UP000003711"/>
    </source>
</evidence>
<dbReference type="HOGENOM" id="CLU_609238_0_0_10"/>
<dbReference type="CDD" id="cd00161">
    <property type="entry name" value="beta-trefoil_Ricin-like"/>
    <property type="match status" value="1"/>
</dbReference>
<proteinExistence type="predicted"/>
<accession>E2NLL6</accession>
<dbReference type="GO" id="GO:0005975">
    <property type="term" value="P:carbohydrate metabolic process"/>
    <property type="evidence" value="ECO:0007669"/>
    <property type="project" value="UniProtKB-ARBA"/>
</dbReference>
<comment type="caution">
    <text evidence="1">The sequence shown here is derived from an EMBL/GenBank/DDBJ whole genome shotgun (WGS) entry which is preliminary data.</text>
</comment>
<reference evidence="1 2" key="1">
    <citation type="submission" date="2008-12" db="EMBL/GenBank/DDBJ databases">
        <authorList>
            <person name="Fulton L."/>
            <person name="Clifton S."/>
            <person name="Fulton B."/>
            <person name="Xu J."/>
            <person name="Minx P."/>
            <person name="Pepin K.H."/>
            <person name="Johnson M."/>
            <person name="Bhonagiri V."/>
            <person name="Nash W.E."/>
            <person name="Mardis E.R."/>
            <person name="Wilson R.K."/>
        </authorList>
    </citation>
    <scope>NUCLEOTIDE SEQUENCE [LARGE SCALE GENOMIC DNA]</scope>
    <source>
        <strain evidence="1 2">DSM 14838</strain>
    </source>
</reference>
<dbReference type="Proteomes" id="UP000003711">
    <property type="component" value="Unassembled WGS sequence"/>
</dbReference>
<dbReference type="SUPFAM" id="SSF49899">
    <property type="entry name" value="Concanavalin A-like lectins/glucanases"/>
    <property type="match status" value="1"/>
</dbReference>
<dbReference type="AlphaFoldDB" id="E2NLL6"/>
<sequence>MNYKRIFVKIIERRVLMKNIMLIVILWFSIDSYCQEIPLPQRCFPLNGTNTEDIMSGQEADVHATVHALTDRFGINGKAISFDREGGYFYFPVIATDEKEYGELTLTYWMYAGKDSIAQAFWAKDNEDNLLLGMRKKGRRAVLNIYHKDRHQNVLPDQQWMWEDSSFGEGEGWYFVAIAYSENGTHFYMATPAGKMTECYSAFTPDWNLVSSICIGTLDGIPAAGMDDFKVYDTALSKDQIAMLYQSESQLGMGEETLVNVATNLSLDSSAWYFHCVGLHEYVLQKKSDMSFLNADAGYALSMVADVDSEQQKWTLNLVEDISKGTVFTIANVATGLNLDNVMEEVIQQVADNSDSQKWYMGQWERSGLLKSKIENIDVAPLKEEIYYDKDAGVVRIHILFPESENVKIKLFNSQGALINELYMTSVQDLDKNISLKVNGIYLVLVESTDYRINKKLFVNY</sequence>
<dbReference type="InterPro" id="IPR035992">
    <property type="entry name" value="Ricin_B-like_lectins"/>
</dbReference>
<organism evidence="1 2">
    <name type="scientific">Bacteroides cellulosilyticus DSM 14838</name>
    <dbReference type="NCBI Taxonomy" id="537012"/>
    <lineage>
        <taxon>Bacteria</taxon>
        <taxon>Pseudomonadati</taxon>
        <taxon>Bacteroidota</taxon>
        <taxon>Bacteroidia</taxon>
        <taxon>Bacteroidales</taxon>
        <taxon>Bacteroidaceae</taxon>
        <taxon>Bacteroides</taxon>
    </lineage>
</organism>
<name>E2NLL6_9BACE</name>
<dbReference type="GO" id="GO:0004553">
    <property type="term" value="F:hydrolase activity, hydrolyzing O-glycosyl compounds"/>
    <property type="evidence" value="ECO:0007669"/>
    <property type="project" value="UniProtKB-ARBA"/>
</dbReference>
<protein>
    <submittedName>
        <fullName evidence="1">Uncharacterized protein</fullName>
    </submittedName>
</protein>
<reference evidence="1 2" key="2">
    <citation type="submission" date="2009-01" db="EMBL/GenBank/DDBJ databases">
        <title>Draft genome sequence of Bacteroides cellulosilyticus (DSM 14838).</title>
        <authorList>
            <person name="Sudarsanam P."/>
            <person name="Ley R."/>
            <person name="Guruge J."/>
            <person name="Turnbaugh P.J."/>
            <person name="Mahowald M."/>
            <person name="Liep D."/>
            <person name="Gordon J."/>
        </authorList>
    </citation>
    <scope>NUCLEOTIDE SEQUENCE [LARGE SCALE GENOMIC DNA]</scope>
    <source>
        <strain evidence="1 2">DSM 14838</strain>
    </source>
</reference>
<dbReference type="EMBL" id="ACCH01000429">
    <property type="protein sequence ID" value="EEF87194.1"/>
    <property type="molecule type" value="Genomic_DNA"/>
</dbReference>
<dbReference type="Gene3D" id="2.80.10.50">
    <property type="match status" value="1"/>
</dbReference>
<dbReference type="SUPFAM" id="SSF50370">
    <property type="entry name" value="Ricin B-like lectins"/>
    <property type="match status" value="1"/>
</dbReference>
<dbReference type="Gene3D" id="2.60.120.200">
    <property type="match status" value="1"/>
</dbReference>
<gene>
    <name evidence="1" type="ORF">BACCELL_05210</name>
</gene>
<evidence type="ECO:0000313" key="1">
    <source>
        <dbReference type="EMBL" id="EEF87194.1"/>
    </source>
</evidence>